<proteinExistence type="predicted"/>
<evidence type="ECO:0000256" key="3">
    <source>
        <dbReference type="ARBA" id="ARBA00023004"/>
    </source>
</evidence>
<evidence type="ECO:0000313" key="5">
    <source>
        <dbReference type="Proteomes" id="UP000198341"/>
    </source>
</evidence>
<accession>K8EP79</accession>
<reference evidence="4 5" key="1">
    <citation type="submission" date="2011-10" db="EMBL/GenBank/DDBJ databases">
        <authorList>
            <person name="Genoscope - CEA"/>
        </authorList>
    </citation>
    <scope>NUCLEOTIDE SEQUENCE [LARGE SCALE GENOMIC DNA]</scope>
    <source>
        <strain evidence="4 5">RCC 1105</strain>
    </source>
</reference>
<dbReference type="KEGG" id="bpg:Bathy15g01340"/>
<evidence type="ECO:0000313" key="4">
    <source>
        <dbReference type="EMBL" id="CCO19856.1"/>
    </source>
</evidence>
<gene>
    <name evidence="4" type="ordered locus">Bathy15g01340</name>
</gene>
<dbReference type="PANTHER" id="PTHR20883:SF15">
    <property type="entry name" value="PHYTANOYL-COA DIOXYGENASE DOMAIN-CONTAINING PROTEIN 1"/>
    <property type="match status" value="1"/>
</dbReference>
<protein>
    <recommendedName>
        <fullName evidence="6">Phytanoyl-CoA dioxygenase family protein</fullName>
    </recommendedName>
</protein>
<dbReference type="PANTHER" id="PTHR20883">
    <property type="entry name" value="PHYTANOYL-COA DIOXYGENASE DOMAIN CONTAINING 1"/>
    <property type="match status" value="1"/>
</dbReference>
<sequence>MGHKLTEEELFAFDLSGFIVVKNVFSEAEIERMNQVVDKHEPEMVERKGQLRLGGKKGMPLAGDGTTGRQDLGGMLAWPKGENELFRKMLTHPKLVPYYIALCGEGYRMDHLPLLIQQKRNCDGFDFHGGRLNQDGSWIQGLAYEFVNGRPYCHLLAASVALTTTKTGEGGYAVLPGSHKSNVPVPPDVMKMLKQTESVRNPEIEKGDVLLFTEACTHGTIPWTGEGRDGKRRAVLYRFAPANMAYGRSYLPEWPKGTTDGMSDGEKAVLQPPFNPRLDRNLLCDDGEQTTTFVRADFKKAHDAKVFNNPEGYF</sequence>
<dbReference type="eggNOG" id="ENOG502QQ7F">
    <property type="taxonomic scope" value="Eukaryota"/>
</dbReference>
<dbReference type="GeneID" id="19011504"/>
<name>K8EP79_9CHLO</name>
<evidence type="ECO:0008006" key="6">
    <source>
        <dbReference type="Google" id="ProtNLM"/>
    </source>
</evidence>
<dbReference type="OrthoDB" id="2328924at2759"/>
<organism evidence="4 5">
    <name type="scientific">Bathycoccus prasinos</name>
    <dbReference type="NCBI Taxonomy" id="41875"/>
    <lineage>
        <taxon>Eukaryota</taxon>
        <taxon>Viridiplantae</taxon>
        <taxon>Chlorophyta</taxon>
        <taxon>Mamiellophyceae</taxon>
        <taxon>Mamiellales</taxon>
        <taxon>Bathycoccaceae</taxon>
        <taxon>Bathycoccus</taxon>
    </lineage>
</organism>
<dbReference type="Pfam" id="PF05721">
    <property type="entry name" value="PhyH"/>
    <property type="match status" value="1"/>
</dbReference>
<dbReference type="GO" id="GO:0046872">
    <property type="term" value="F:metal ion binding"/>
    <property type="evidence" value="ECO:0007669"/>
    <property type="project" value="UniProtKB-KW"/>
</dbReference>
<keyword evidence="2" id="KW-0479">Metal-binding</keyword>
<dbReference type="Gene3D" id="2.60.120.620">
    <property type="entry name" value="q2cbj1_9rhob like domain"/>
    <property type="match status" value="1"/>
</dbReference>
<dbReference type="EMBL" id="FO082264">
    <property type="protein sequence ID" value="CCO19856.1"/>
    <property type="molecule type" value="Genomic_DNA"/>
</dbReference>
<dbReference type="SUPFAM" id="SSF51197">
    <property type="entry name" value="Clavaminate synthase-like"/>
    <property type="match status" value="1"/>
</dbReference>
<dbReference type="InterPro" id="IPR008775">
    <property type="entry name" value="Phytyl_CoA_dOase-like"/>
</dbReference>
<evidence type="ECO:0000256" key="1">
    <source>
        <dbReference type="ARBA" id="ARBA00001962"/>
    </source>
</evidence>
<comment type="cofactor">
    <cofactor evidence="1">
        <name>Fe cation</name>
        <dbReference type="ChEBI" id="CHEBI:24875"/>
    </cofactor>
</comment>
<evidence type="ECO:0000256" key="2">
    <source>
        <dbReference type="ARBA" id="ARBA00022723"/>
    </source>
</evidence>
<dbReference type="Proteomes" id="UP000198341">
    <property type="component" value="Chromosome 15"/>
</dbReference>
<keyword evidence="3" id="KW-0408">Iron</keyword>
<keyword evidence="5" id="KW-1185">Reference proteome</keyword>
<dbReference type="RefSeq" id="XP_007508770.1">
    <property type="nucleotide sequence ID" value="XM_007508708.1"/>
</dbReference>
<dbReference type="AlphaFoldDB" id="K8EP79"/>